<dbReference type="InterPro" id="IPR035979">
    <property type="entry name" value="RBD_domain_sf"/>
</dbReference>
<feature type="compositionally biased region" description="Low complexity" evidence="8">
    <location>
        <begin position="350"/>
        <end position="361"/>
    </location>
</feature>
<evidence type="ECO:0000313" key="10">
    <source>
        <dbReference type="EMBL" id="KAG5833143.1"/>
    </source>
</evidence>
<dbReference type="InterPro" id="IPR039722">
    <property type="entry name" value="Upf3"/>
</dbReference>
<dbReference type="GO" id="GO:0005737">
    <property type="term" value="C:cytoplasm"/>
    <property type="evidence" value="ECO:0007669"/>
    <property type="project" value="UniProtKB-SubCell"/>
</dbReference>
<dbReference type="GO" id="GO:0045727">
    <property type="term" value="P:positive regulation of translation"/>
    <property type="evidence" value="ECO:0007669"/>
    <property type="project" value="TreeGrafter"/>
</dbReference>
<comment type="similarity">
    <text evidence="3">Belongs to the RENT3 family.</text>
</comment>
<keyword evidence="7" id="KW-0539">Nucleus</keyword>
<evidence type="ECO:0000256" key="7">
    <source>
        <dbReference type="ARBA" id="ARBA00023242"/>
    </source>
</evidence>
<evidence type="ECO:0000256" key="3">
    <source>
        <dbReference type="ARBA" id="ARBA00005991"/>
    </source>
</evidence>
<feature type="compositionally biased region" description="Low complexity" evidence="8">
    <location>
        <begin position="392"/>
        <end position="415"/>
    </location>
</feature>
<evidence type="ECO:0000256" key="5">
    <source>
        <dbReference type="ARBA" id="ARBA00022884"/>
    </source>
</evidence>
<dbReference type="GO" id="GO:0000184">
    <property type="term" value="P:nuclear-transcribed mRNA catabolic process, nonsense-mediated decay"/>
    <property type="evidence" value="ECO:0007669"/>
    <property type="project" value="UniProtKB-KW"/>
</dbReference>
<evidence type="ECO:0000256" key="2">
    <source>
        <dbReference type="ARBA" id="ARBA00004496"/>
    </source>
</evidence>
<evidence type="ECO:0000259" key="9">
    <source>
        <dbReference type="Pfam" id="PF03467"/>
    </source>
</evidence>
<dbReference type="InterPro" id="IPR005120">
    <property type="entry name" value="UPF3_dom"/>
</dbReference>
<evidence type="ECO:0000256" key="8">
    <source>
        <dbReference type="SAM" id="MobiDB-lite"/>
    </source>
</evidence>
<dbReference type="EMBL" id="JAFIRN010000016">
    <property type="protein sequence ID" value="KAG5833143.1"/>
    <property type="molecule type" value="Genomic_DNA"/>
</dbReference>
<dbReference type="GO" id="GO:0005730">
    <property type="term" value="C:nucleolus"/>
    <property type="evidence" value="ECO:0007669"/>
    <property type="project" value="TreeGrafter"/>
</dbReference>
<keyword evidence="6" id="KW-0866">Nonsense-mediated mRNA decay</keyword>
<sequence length="436" mass="48222">MRAEKEFMTESGERKNVDIHFRDLPRDQDSVTTNSKPKEEKKEVFTKVVLRRLPPSLSKDQLEEQISPLPAFDYFEFFSADQSLYPHLFSRAYINFKNPEDIVLFRDRFDGYVFIDNKGQEYPAIVEFAPFQKVSKKKLKKKDTKAGSIEEAKRTTPLLEYIKNKKLEKQGLTFPRCTAAENPGGETGGEEAQGAGEEATERGGEEEAQGGGETKGKEAEKQKKLAEKEIKFKLLKKCDRDEDGDSDRLKDRADGGESDRSKLDKPSGHLKTKHLDKEAKDKGQAESDREQREQGRRPREKEAGGERHRGRARRGGATGTTTSWTSSRAARRRPSGAKGTARTGPRRTGTRTTATGTAPARATRRARTGARTRAAGRSASATRTVPRCSCTSRGCAAAPARGRGAPAPTASAPPLSGGGTQVRDRHGNRLGEERDE</sequence>
<name>A0A9D3RK01_ANGAN</name>
<organism evidence="10 11">
    <name type="scientific">Anguilla anguilla</name>
    <name type="common">European freshwater eel</name>
    <name type="synonym">Muraena anguilla</name>
    <dbReference type="NCBI Taxonomy" id="7936"/>
    <lineage>
        <taxon>Eukaryota</taxon>
        <taxon>Metazoa</taxon>
        <taxon>Chordata</taxon>
        <taxon>Craniata</taxon>
        <taxon>Vertebrata</taxon>
        <taxon>Euteleostomi</taxon>
        <taxon>Actinopterygii</taxon>
        <taxon>Neopterygii</taxon>
        <taxon>Teleostei</taxon>
        <taxon>Anguilliformes</taxon>
        <taxon>Anguillidae</taxon>
        <taxon>Anguilla</taxon>
    </lineage>
</organism>
<dbReference type="GO" id="GO:0032991">
    <property type="term" value="C:protein-containing complex"/>
    <property type="evidence" value="ECO:0007669"/>
    <property type="project" value="UniProtKB-ARBA"/>
</dbReference>
<feature type="compositionally biased region" description="Basic and acidic residues" evidence="8">
    <location>
        <begin position="1"/>
        <end position="29"/>
    </location>
</feature>
<comment type="caution">
    <text evidence="10">The sequence shown here is derived from an EMBL/GenBank/DDBJ whole genome shotgun (WGS) entry which is preliminary data.</text>
</comment>
<gene>
    <name evidence="10" type="ORF">ANANG_G00272720</name>
</gene>
<dbReference type="GO" id="GO:0003729">
    <property type="term" value="F:mRNA binding"/>
    <property type="evidence" value="ECO:0007669"/>
    <property type="project" value="TreeGrafter"/>
</dbReference>
<proteinExistence type="inferred from homology"/>
<protein>
    <recommendedName>
        <fullName evidence="9">UPF3 domain-containing protein</fullName>
    </recommendedName>
</protein>
<dbReference type="CDD" id="cd12727">
    <property type="entry name" value="RRM_like_Smg4_UPF3A"/>
    <property type="match status" value="1"/>
</dbReference>
<dbReference type="InterPro" id="IPR012677">
    <property type="entry name" value="Nucleotide-bd_a/b_plait_sf"/>
</dbReference>
<feature type="compositionally biased region" description="Basic and acidic residues" evidence="8">
    <location>
        <begin position="422"/>
        <end position="436"/>
    </location>
</feature>
<dbReference type="FunFam" id="3.30.70.330:FF:000067">
    <property type="entry name" value="regulator of nonsense transcripts 3A isoform X2"/>
    <property type="match status" value="1"/>
</dbReference>
<feature type="region of interest" description="Disordered" evidence="8">
    <location>
        <begin position="1"/>
        <end position="40"/>
    </location>
</feature>
<dbReference type="AlphaFoldDB" id="A0A9D3RK01"/>
<feature type="compositionally biased region" description="Basic and acidic residues" evidence="8">
    <location>
        <begin position="214"/>
        <end position="307"/>
    </location>
</feature>
<feature type="compositionally biased region" description="Low complexity" evidence="8">
    <location>
        <begin position="371"/>
        <end position="384"/>
    </location>
</feature>
<evidence type="ECO:0000256" key="4">
    <source>
        <dbReference type="ARBA" id="ARBA00022490"/>
    </source>
</evidence>
<evidence type="ECO:0000313" key="11">
    <source>
        <dbReference type="Proteomes" id="UP001044222"/>
    </source>
</evidence>
<feature type="domain" description="UPF3" evidence="9">
    <location>
        <begin position="46"/>
        <end position="151"/>
    </location>
</feature>
<reference evidence="10" key="1">
    <citation type="submission" date="2021-01" db="EMBL/GenBank/DDBJ databases">
        <title>A chromosome-scale assembly of European eel, Anguilla anguilla.</title>
        <authorList>
            <person name="Henkel C."/>
            <person name="Jong-Raadsen S.A."/>
            <person name="Dufour S."/>
            <person name="Weltzien F.-A."/>
            <person name="Palstra A.P."/>
            <person name="Pelster B."/>
            <person name="Spaink H.P."/>
            <person name="Van Den Thillart G.E."/>
            <person name="Jansen H."/>
            <person name="Zahm M."/>
            <person name="Klopp C."/>
            <person name="Cedric C."/>
            <person name="Louis A."/>
            <person name="Berthelot C."/>
            <person name="Parey E."/>
            <person name="Roest Crollius H."/>
            <person name="Montfort J."/>
            <person name="Robinson-Rechavi M."/>
            <person name="Bucao C."/>
            <person name="Bouchez O."/>
            <person name="Gislard M."/>
            <person name="Lluch J."/>
            <person name="Milhes M."/>
            <person name="Lampietro C."/>
            <person name="Lopez Roques C."/>
            <person name="Donnadieu C."/>
            <person name="Braasch I."/>
            <person name="Desvignes T."/>
            <person name="Postlethwait J."/>
            <person name="Bobe J."/>
            <person name="Guiguen Y."/>
            <person name="Dirks R."/>
        </authorList>
    </citation>
    <scope>NUCLEOTIDE SEQUENCE</scope>
    <source>
        <strain evidence="10">Tag_6206</strain>
        <tissue evidence="10">Liver</tissue>
    </source>
</reference>
<feature type="compositionally biased region" description="Low complexity" evidence="8">
    <location>
        <begin position="319"/>
        <end position="328"/>
    </location>
</feature>
<keyword evidence="11" id="KW-1185">Reference proteome</keyword>
<feature type="region of interest" description="Disordered" evidence="8">
    <location>
        <begin position="173"/>
        <end position="436"/>
    </location>
</feature>
<evidence type="ECO:0000256" key="1">
    <source>
        <dbReference type="ARBA" id="ARBA00004123"/>
    </source>
</evidence>
<comment type="subcellular location">
    <subcellularLocation>
        <location evidence="2">Cytoplasm</location>
    </subcellularLocation>
    <subcellularLocation>
        <location evidence="1">Nucleus</location>
    </subcellularLocation>
</comment>
<dbReference type="Pfam" id="PF03467">
    <property type="entry name" value="Smg4_UPF3"/>
    <property type="match status" value="1"/>
</dbReference>
<dbReference type="PANTHER" id="PTHR13112:SF2">
    <property type="entry name" value="REGULATOR OF NONSENSE TRANSCRIPTS 3A"/>
    <property type="match status" value="1"/>
</dbReference>
<accession>A0A9D3RK01</accession>
<dbReference type="PANTHER" id="PTHR13112">
    <property type="entry name" value="UPF3 REGULATOR OF NONSENSE TRANSCRIPTS-LIKE PROTEIN"/>
    <property type="match status" value="1"/>
</dbReference>
<keyword evidence="5" id="KW-0694">RNA-binding</keyword>
<evidence type="ECO:0000256" key="6">
    <source>
        <dbReference type="ARBA" id="ARBA00023161"/>
    </source>
</evidence>
<keyword evidence="4" id="KW-0963">Cytoplasm</keyword>
<dbReference type="Gene3D" id="3.30.70.330">
    <property type="match status" value="1"/>
</dbReference>
<dbReference type="SUPFAM" id="SSF54928">
    <property type="entry name" value="RNA-binding domain, RBD"/>
    <property type="match status" value="1"/>
</dbReference>
<dbReference type="Proteomes" id="UP001044222">
    <property type="component" value="Chromosome 16"/>
</dbReference>